<feature type="region of interest" description="Disordered" evidence="1">
    <location>
        <begin position="14"/>
        <end position="40"/>
    </location>
</feature>
<dbReference type="AlphaFoldDB" id="A0A8X6PZR8"/>
<sequence>MWLKTVKLHTRDTENSFNTTGDIESDVRVKKGPDDSDLPIPKKRKYNEECIKFGFTWIGDDNEPKKLCAECEDVMHNSGLNPSKLKRHLETNPPTFYNKSVEYF</sequence>
<evidence type="ECO:0000313" key="2">
    <source>
        <dbReference type="EMBL" id="GFT89390.1"/>
    </source>
</evidence>
<comment type="caution">
    <text evidence="2">The sequence shown here is derived from an EMBL/GenBank/DDBJ whole genome shotgun (WGS) entry which is preliminary data.</text>
</comment>
<protein>
    <recommendedName>
        <fullName evidence="4">BED-type domain-containing protein</fullName>
    </recommendedName>
</protein>
<reference evidence="2" key="1">
    <citation type="submission" date="2020-08" db="EMBL/GenBank/DDBJ databases">
        <title>Multicomponent nature underlies the extraordinary mechanical properties of spider dragline silk.</title>
        <authorList>
            <person name="Kono N."/>
            <person name="Nakamura H."/>
            <person name="Mori M."/>
            <person name="Yoshida Y."/>
            <person name="Ohtoshi R."/>
            <person name="Malay A.D."/>
            <person name="Moran D.A.P."/>
            <person name="Tomita M."/>
            <person name="Numata K."/>
            <person name="Arakawa K."/>
        </authorList>
    </citation>
    <scope>NUCLEOTIDE SEQUENCE</scope>
</reference>
<name>A0A8X6PZR8_NEPPI</name>
<organism evidence="2 3">
    <name type="scientific">Nephila pilipes</name>
    <name type="common">Giant wood spider</name>
    <name type="synonym">Nephila maculata</name>
    <dbReference type="NCBI Taxonomy" id="299642"/>
    <lineage>
        <taxon>Eukaryota</taxon>
        <taxon>Metazoa</taxon>
        <taxon>Ecdysozoa</taxon>
        <taxon>Arthropoda</taxon>
        <taxon>Chelicerata</taxon>
        <taxon>Arachnida</taxon>
        <taxon>Araneae</taxon>
        <taxon>Araneomorphae</taxon>
        <taxon>Entelegynae</taxon>
        <taxon>Araneoidea</taxon>
        <taxon>Nephilidae</taxon>
        <taxon>Nephila</taxon>
    </lineage>
</organism>
<accession>A0A8X6PZR8</accession>
<evidence type="ECO:0000256" key="1">
    <source>
        <dbReference type="SAM" id="MobiDB-lite"/>
    </source>
</evidence>
<evidence type="ECO:0000313" key="3">
    <source>
        <dbReference type="Proteomes" id="UP000887013"/>
    </source>
</evidence>
<proteinExistence type="predicted"/>
<gene>
    <name evidence="2" type="ORF">NPIL_666681</name>
</gene>
<keyword evidence="3" id="KW-1185">Reference proteome</keyword>
<dbReference type="EMBL" id="BMAW01073796">
    <property type="protein sequence ID" value="GFT89390.1"/>
    <property type="molecule type" value="Genomic_DNA"/>
</dbReference>
<feature type="compositionally biased region" description="Basic and acidic residues" evidence="1">
    <location>
        <begin position="25"/>
        <end position="34"/>
    </location>
</feature>
<dbReference type="OrthoDB" id="7381979at2759"/>
<evidence type="ECO:0008006" key="4">
    <source>
        <dbReference type="Google" id="ProtNLM"/>
    </source>
</evidence>
<dbReference type="Proteomes" id="UP000887013">
    <property type="component" value="Unassembled WGS sequence"/>
</dbReference>